<proteinExistence type="inferred from homology"/>
<evidence type="ECO:0000256" key="9">
    <source>
        <dbReference type="ARBA" id="ARBA00022723"/>
    </source>
</evidence>
<dbReference type="PRINTS" id="PR00932">
    <property type="entry name" value="AMINO1PTASE"/>
</dbReference>
<gene>
    <name evidence="14" type="ORF">EVEC_LOCUS2943</name>
</gene>
<protein>
    <recommendedName>
        <fullName evidence="6">Aspartyl aminopeptidase</fullName>
        <ecNumber evidence="5">3.4.11.21</ecNumber>
    </recommendedName>
</protein>
<evidence type="ECO:0000256" key="3">
    <source>
        <dbReference type="ARBA" id="ARBA00008290"/>
    </source>
</evidence>
<keyword evidence="15" id="KW-1185">Reference proteome</keyword>
<comment type="cofactor">
    <cofactor evidence="2">
        <name>Zn(2+)</name>
        <dbReference type="ChEBI" id="CHEBI:29105"/>
    </cofactor>
</comment>
<evidence type="ECO:0000256" key="2">
    <source>
        <dbReference type="ARBA" id="ARBA00001947"/>
    </source>
</evidence>
<reference evidence="14 15" key="2">
    <citation type="submission" date="2018-10" db="EMBL/GenBank/DDBJ databases">
        <authorList>
            <consortium name="Pathogen Informatics"/>
        </authorList>
    </citation>
    <scope>NUCLEOTIDE SEQUENCE [LARGE SCALE GENOMIC DNA]</scope>
</reference>
<reference evidence="16" key="1">
    <citation type="submission" date="2017-02" db="UniProtKB">
        <authorList>
            <consortium name="WormBaseParasite"/>
        </authorList>
    </citation>
    <scope>IDENTIFICATION</scope>
</reference>
<keyword evidence="8 13" id="KW-0645">Protease</keyword>
<evidence type="ECO:0000313" key="14">
    <source>
        <dbReference type="EMBL" id="VDD87800.1"/>
    </source>
</evidence>
<keyword evidence="9 13" id="KW-0479">Metal-binding</keyword>
<evidence type="ECO:0000256" key="5">
    <source>
        <dbReference type="ARBA" id="ARBA00011965"/>
    </source>
</evidence>
<keyword evidence="7 13" id="KW-0031">Aminopeptidase</keyword>
<dbReference type="InterPro" id="IPR001948">
    <property type="entry name" value="Peptidase_M18"/>
</dbReference>
<dbReference type="GO" id="GO:0005737">
    <property type="term" value="C:cytoplasm"/>
    <property type="evidence" value="ECO:0007669"/>
    <property type="project" value="UniProtKB-ARBA"/>
</dbReference>
<dbReference type="FunFam" id="2.30.250.10:FF:000001">
    <property type="entry name" value="Aspartyl aminopeptidase 1"/>
    <property type="match status" value="1"/>
</dbReference>
<dbReference type="Gene3D" id="3.40.630.10">
    <property type="entry name" value="Zn peptidases"/>
    <property type="match status" value="1"/>
</dbReference>
<keyword evidence="12 13" id="KW-0482">Metalloprotease</keyword>
<dbReference type="EC" id="3.4.11.21" evidence="5"/>
<dbReference type="GO" id="GO:0008237">
    <property type="term" value="F:metallopeptidase activity"/>
    <property type="evidence" value="ECO:0007669"/>
    <property type="project" value="UniProtKB-KW"/>
</dbReference>
<keyword evidence="11 13" id="KW-0862">Zinc</keyword>
<evidence type="ECO:0000256" key="7">
    <source>
        <dbReference type="ARBA" id="ARBA00022438"/>
    </source>
</evidence>
<comment type="similarity">
    <text evidence="3 13">Belongs to the peptidase M18 family.</text>
</comment>
<dbReference type="Proteomes" id="UP000274131">
    <property type="component" value="Unassembled WGS sequence"/>
</dbReference>
<accession>A0A0N4V014</accession>
<dbReference type="WBParaSite" id="EVEC_0000323501-mRNA-1">
    <property type="protein sequence ID" value="EVEC_0000323501-mRNA-1"/>
    <property type="gene ID" value="EVEC_0000323501"/>
</dbReference>
<name>A0A0N4V014_ENTVE</name>
<comment type="subunit">
    <text evidence="4">Tetrahedron-shaped homododecamer built from six homodimers.</text>
</comment>
<dbReference type="NCBIfam" id="NF002759">
    <property type="entry name" value="PRK02813.1"/>
    <property type="match status" value="1"/>
</dbReference>
<evidence type="ECO:0000313" key="16">
    <source>
        <dbReference type="WBParaSite" id="EVEC_0000323501-mRNA-1"/>
    </source>
</evidence>
<keyword evidence="10 13" id="KW-0378">Hydrolase</keyword>
<dbReference type="OrthoDB" id="9880441at2759"/>
<comment type="catalytic activity">
    <reaction evidence="1">
        <text>Release of an N-terminal aspartate or glutamate from a peptide, with a preference for aspartate.</text>
        <dbReference type="EC" id="3.4.11.21"/>
    </reaction>
</comment>
<dbReference type="Gene3D" id="2.30.250.10">
    <property type="entry name" value="Aminopeptidase i, Domain 2"/>
    <property type="match status" value="1"/>
</dbReference>
<organism evidence="16">
    <name type="scientific">Enterobius vermicularis</name>
    <name type="common">Human pinworm</name>
    <dbReference type="NCBI Taxonomy" id="51028"/>
    <lineage>
        <taxon>Eukaryota</taxon>
        <taxon>Metazoa</taxon>
        <taxon>Ecdysozoa</taxon>
        <taxon>Nematoda</taxon>
        <taxon>Chromadorea</taxon>
        <taxon>Rhabditida</taxon>
        <taxon>Spirurina</taxon>
        <taxon>Oxyuridomorpha</taxon>
        <taxon>Oxyuroidea</taxon>
        <taxon>Oxyuridae</taxon>
        <taxon>Enterobius</taxon>
    </lineage>
</organism>
<dbReference type="GO" id="GO:0004177">
    <property type="term" value="F:aminopeptidase activity"/>
    <property type="evidence" value="ECO:0007669"/>
    <property type="project" value="UniProtKB-KW"/>
</dbReference>
<dbReference type="GO" id="GO:0008270">
    <property type="term" value="F:zinc ion binding"/>
    <property type="evidence" value="ECO:0007669"/>
    <property type="project" value="InterPro"/>
</dbReference>
<evidence type="ECO:0000256" key="12">
    <source>
        <dbReference type="ARBA" id="ARBA00023049"/>
    </source>
</evidence>
<dbReference type="CDD" id="cd05658">
    <property type="entry name" value="M18_DAP"/>
    <property type="match status" value="1"/>
</dbReference>
<dbReference type="STRING" id="51028.A0A0N4V014"/>
<dbReference type="GO" id="GO:0006508">
    <property type="term" value="P:proteolysis"/>
    <property type="evidence" value="ECO:0007669"/>
    <property type="project" value="UniProtKB-KW"/>
</dbReference>
<dbReference type="SUPFAM" id="SSF101821">
    <property type="entry name" value="Aminopeptidase/glucanase lid domain"/>
    <property type="match status" value="1"/>
</dbReference>
<dbReference type="InterPro" id="IPR023358">
    <property type="entry name" value="Peptidase_M18_dom2"/>
</dbReference>
<dbReference type="SUPFAM" id="SSF53187">
    <property type="entry name" value="Zn-dependent exopeptidases"/>
    <property type="match status" value="1"/>
</dbReference>
<dbReference type="PANTHER" id="PTHR28570:SF3">
    <property type="entry name" value="ASPARTYL AMINOPEPTIDASE"/>
    <property type="match status" value="1"/>
</dbReference>
<evidence type="ECO:0000256" key="10">
    <source>
        <dbReference type="ARBA" id="ARBA00022801"/>
    </source>
</evidence>
<evidence type="ECO:0000256" key="11">
    <source>
        <dbReference type="ARBA" id="ARBA00022833"/>
    </source>
</evidence>
<sequence length="473" mass="53108">MCEQICCKSRKAAQDFMSFVQQAPTPFHAVEVLSSYLCQEKFIKLKENEHWNIELNGKYFVTRNNSTIFAFVVGGKYKPGNGFTMTAAHTDSPCLRVKPISKISSQGCAQVGVSVYGGGIWRTWFDRDLSLAGQVVFLKNCRVTRKLINIRQPLMYIPSLASHLNRNKDKFEWNDETDLRPILATLAEERLNEDSKNGHSKIVLNTNDQKDEEEKCLDSLPEEHHLSLLELISKEAGCDSSEILDFDLYLYDTQGPAICGIHQEFICSQRLDDLLGVYTTTFGLLESLKTKNLEHEKNIRLVTCFDNEEVGSSSAQGAESSLCEWIMRRICASDLKNSFEKAISNSYLLSVDNTHAVHPNYADKHEQNHKPTLGGGVVVKTNFNQRYATNSLTSALIKYIAVMAGESLQKIVVRNDMKCGSTIGPILASKLGIQAADVGCLQLAMHSIRELVHVNSVQQAINLFSVYNFKFHY</sequence>
<evidence type="ECO:0000256" key="8">
    <source>
        <dbReference type="ARBA" id="ARBA00022670"/>
    </source>
</evidence>
<dbReference type="EMBL" id="UXUI01007477">
    <property type="protein sequence ID" value="VDD87800.1"/>
    <property type="molecule type" value="Genomic_DNA"/>
</dbReference>
<dbReference type="AlphaFoldDB" id="A0A0N4V014"/>
<dbReference type="Pfam" id="PF02127">
    <property type="entry name" value="Peptidase_M18"/>
    <property type="match status" value="1"/>
</dbReference>
<evidence type="ECO:0000256" key="13">
    <source>
        <dbReference type="RuleBase" id="RU004386"/>
    </source>
</evidence>
<evidence type="ECO:0000256" key="6">
    <source>
        <dbReference type="ARBA" id="ARBA00015118"/>
    </source>
</evidence>
<evidence type="ECO:0000313" key="15">
    <source>
        <dbReference type="Proteomes" id="UP000274131"/>
    </source>
</evidence>
<evidence type="ECO:0000256" key="4">
    <source>
        <dbReference type="ARBA" id="ARBA00011395"/>
    </source>
</evidence>
<dbReference type="PANTHER" id="PTHR28570">
    <property type="entry name" value="ASPARTYL AMINOPEPTIDASE"/>
    <property type="match status" value="1"/>
</dbReference>
<evidence type="ECO:0000256" key="1">
    <source>
        <dbReference type="ARBA" id="ARBA00001335"/>
    </source>
</evidence>